<dbReference type="OrthoDB" id="5806726at2759"/>
<proteinExistence type="predicted"/>
<sequence>MNNMLYLKADYDFLEWTQDFHQQGTMTCLCPGTASWNSLAGCPEASICNIYHAVQAVGEQGSLGVIVAHWSGSYHLTPHPFSWPGFVVGSGLSWNPETHLDSLHNSLGDLLNTHIFLDSENVIGRVIIELGYAETYALRSCRGQDQSDLSDLPAQDGSALYKLLTDPDNVNLENLTVDMFGRVTKHIKKCQNNLFRAKVQCLFGEMVIQELQLATDLMLTACRIGRTLIGVGTNPNSNMGLAVINLGVCNLPPTFRTDIANKLLAHIEQYKGTWLQRHLPAGLQTSLLVLTSALHRFVPDESQGT</sequence>
<dbReference type="AlphaFoldDB" id="A0A2J7QX74"/>
<gene>
    <name evidence="1" type="ORF">B7P43_G12807</name>
</gene>
<accession>A0A2J7QX74</accession>
<organism evidence="1 2">
    <name type="scientific">Cryptotermes secundus</name>
    <dbReference type="NCBI Taxonomy" id="105785"/>
    <lineage>
        <taxon>Eukaryota</taxon>
        <taxon>Metazoa</taxon>
        <taxon>Ecdysozoa</taxon>
        <taxon>Arthropoda</taxon>
        <taxon>Hexapoda</taxon>
        <taxon>Insecta</taxon>
        <taxon>Pterygota</taxon>
        <taxon>Neoptera</taxon>
        <taxon>Polyneoptera</taxon>
        <taxon>Dictyoptera</taxon>
        <taxon>Blattodea</taxon>
        <taxon>Blattoidea</taxon>
        <taxon>Termitoidae</taxon>
        <taxon>Kalotermitidae</taxon>
        <taxon>Cryptotermitinae</taxon>
        <taxon>Cryptotermes</taxon>
    </lineage>
</organism>
<keyword evidence="2" id="KW-1185">Reference proteome</keyword>
<dbReference type="Gene3D" id="3.20.20.80">
    <property type="entry name" value="Glycosidases"/>
    <property type="match status" value="1"/>
</dbReference>
<protein>
    <submittedName>
        <fullName evidence="1">Uncharacterized protein</fullName>
    </submittedName>
</protein>
<dbReference type="EMBL" id="NEVH01009388">
    <property type="protein sequence ID" value="PNF33187.1"/>
    <property type="molecule type" value="Genomic_DNA"/>
</dbReference>
<dbReference type="Proteomes" id="UP000235965">
    <property type="component" value="Unassembled WGS sequence"/>
</dbReference>
<evidence type="ECO:0000313" key="1">
    <source>
        <dbReference type="EMBL" id="PNF33187.1"/>
    </source>
</evidence>
<evidence type="ECO:0000313" key="2">
    <source>
        <dbReference type="Proteomes" id="UP000235965"/>
    </source>
</evidence>
<reference evidence="1 2" key="1">
    <citation type="submission" date="2017-12" db="EMBL/GenBank/DDBJ databases">
        <title>Hemimetabolous genomes reveal molecular basis of termite eusociality.</title>
        <authorList>
            <person name="Harrison M.C."/>
            <person name="Jongepier E."/>
            <person name="Robertson H.M."/>
            <person name="Arning N."/>
            <person name="Bitard-Feildel T."/>
            <person name="Chao H."/>
            <person name="Childers C.P."/>
            <person name="Dinh H."/>
            <person name="Doddapaneni H."/>
            <person name="Dugan S."/>
            <person name="Gowin J."/>
            <person name="Greiner C."/>
            <person name="Han Y."/>
            <person name="Hu H."/>
            <person name="Hughes D.S.T."/>
            <person name="Huylmans A.-K."/>
            <person name="Kemena C."/>
            <person name="Kremer L.P.M."/>
            <person name="Lee S.L."/>
            <person name="Lopez-Ezquerra A."/>
            <person name="Mallet L."/>
            <person name="Monroy-Kuhn J.M."/>
            <person name="Moser A."/>
            <person name="Murali S.C."/>
            <person name="Muzny D.M."/>
            <person name="Otani S."/>
            <person name="Piulachs M.-D."/>
            <person name="Poelchau M."/>
            <person name="Qu J."/>
            <person name="Schaub F."/>
            <person name="Wada-Katsumata A."/>
            <person name="Worley K.C."/>
            <person name="Xie Q."/>
            <person name="Ylla G."/>
            <person name="Poulsen M."/>
            <person name="Gibbs R.A."/>
            <person name="Schal C."/>
            <person name="Richards S."/>
            <person name="Belles X."/>
            <person name="Korb J."/>
            <person name="Bornberg-Bauer E."/>
        </authorList>
    </citation>
    <scope>NUCLEOTIDE SEQUENCE [LARGE SCALE GENOMIC DNA]</scope>
    <source>
        <tissue evidence="1">Whole body</tissue>
    </source>
</reference>
<name>A0A2J7QX74_9NEOP</name>
<comment type="caution">
    <text evidence="1">The sequence shown here is derived from an EMBL/GenBank/DDBJ whole genome shotgun (WGS) entry which is preliminary data.</text>
</comment>